<proteinExistence type="predicted"/>
<organism evidence="2 4">
    <name type="scientific">Dracunculus medinensis</name>
    <name type="common">Guinea worm</name>
    <dbReference type="NCBI Taxonomy" id="318479"/>
    <lineage>
        <taxon>Eukaryota</taxon>
        <taxon>Metazoa</taxon>
        <taxon>Ecdysozoa</taxon>
        <taxon>Nematoda</taxon>
        <taxon>Chromadorea</taxon>
        <taxon>Rhabditida</taxon>
        <taxon>Spirurina</taxon>
        <taxon>Dracunculoidea</taxon>
        <taxon>Dracunculidae</taxon>
        <taxon>Dracunculus</taxon>
    </lineage>
</organism>
<accession>A0A0N4UH80</accession>
<dbReference type="AlphaFoldDB" id="A0A0N4UH80"/>
<reference evidence="4" key="1">
    <citation type="submission" date="2017-02" db="UniProtKB">
        <authorList>
            <consortium name="WormBaseParasite"/>
        </authorList>
    </citation>
    <scope>IDENTIFICATION</scope>
</reference>
<reference evidence="1 3" key="2">
    <citation type="submission" date="2018-11" db="EMBL/GenBank/DDBJ databases">
        <authorList>
            <consortium name="Pathogen Informatics"/>
        </authorList>
    </citation>
    <scope>NUCLEOTIDE SEQUENCE [LARGE SCALE GENOMIC DNA]</scope>
</reference>
<evidence type="ECO:0000313" key="3">
    <source>
        <dbReference type="Proteomes" id="UP000274756"/>
    </source>
</evidence>
<gene>
    <name evidence="1" type="ORF">DME_LOCUS1502</name>
</gene>
<evidence type="ECO:0000313" key="2">
    <source>
        <dbReference type="Proteomes" id="UP000038040"/>
    </source>
</evidence>
<evidence type="ECO:0000313" key="1">
    <source>
        <dbReference type="EMBL" id="VDN51529.1"/>
    </source>
</evidence>
<evidence type="ECO:0000313" key="4">
    <source>
        <dbReference type="WBParaSite" id="DME_0000688801-mRNA-1"/>
    </source>
</evidence>
<dbReference type="Proteomes" id="UP000274756">
    <property type="component" value="Unassembled WGS sequence"/>
</dbReference>
<dbReference type="Proteomes" id="UP000038040">
    <property type="component" value="Unplaced"/>
</dbReference>
<name>A0A0N4UH80_DRAME</name>
<dbReference type="EMBL" id="UYYG01000023">
    <property type="protein sequence ID" value="VDN51529.1"/>
    <property type="molecule type" value="Genomic_DNA"/>
</dbReference>
<sequence length="113" mass="12622">MKIGAFGFLYSYGTSYNPFGCGYYGQQQQQQLLKYPCYGTNYGSSSYADYSYGSQQNPCSQYQYSGGQQYPCIGYPFTGSAYQQPFGSVYGRSNIPYLCSGCLNYSGYMGKKK</sequence>
<keyword evidence="3" id="KW-1185">Reference proteome</keyword>
<dbReference type="WBParaSite" id="DME_0000688801-mRNA-1">
    <property type="protein sequence ID" value="DME_0000688801-mRNA-1"/>
    <property type="gene ID" value="DME_0000688801"/>
</dbReference>
<protein>
    <submittedName>
        <fullName evidence="1 4">Uncharacterized protein</fullName>
    </submittedName>
</protein>